<evidence type="ECO:0000256" key="2">
    <source>
        <dbReference type="ARBA" id="ARBA00022443"/>
    </source>
</evidence>
<dbReference type="Pfam" id="PF07653">
    <property type="entry name" value="SH3_2"/>
    <property type="match status" value="1"/>
</dbReference>
<dbReference type="CDD" id="cd11767">
    <property type="entry name" value="SH3_Nck_3"/>
    <property type="match status" value="1"/>
</dbReference>
<dbReference type="CDD" id="cd11759">
    <property type="entry name" value="SH3_CRK_C"/>
    <property type="match status" value="1"/>
</dbReference>
<feature type="domain" description="SH3" evidence="8">
    <location>
        <begin position="278"/>
        <end position="339"/>
    </location>
</feature>
<keyword evidence="2 5" id="KW-0728">SH3 domain</keyword>
<keyword evidence="3 4" id="KW-0727">SH2 domain</keyword>
<dbReference type="SUPFAM" id="SSF55550">
    <property type="entry name" value="SH2 domain"/>
    <property type="match status" value="1"/>
</dbReference>
<dbReference type="Gene3D" id="3.30.505.10">
    <property type="entry name" value="SH2 domain"/>
    <property type="match status" value="1"/>
</dbReference>
<protein>
    <submittedName>
        <fullName evidence="10">SH2 domain-containing protein</fullName>
    </submittedName>
</protein>
<organism evidence="9 10">
    <name type="scientific">Ascaris lumbricoides</name>
    <name type="common">Giant roundworm</name>
    <dbReference type="NCBI Taxonomy" id="6252"/>
    <lineage>
        <taxon>Eukaryota</taxon>
        <taxon>Metazoa</taxon>
        <taxon>Ecdysozoa</taxon>
        <taxon>Nematoda</taxon>
        <taxon>Chromadorea</taxon>
        <taxon>Rhabditida</taxon>
        <taxon>Spirurina</taxon>
        <taxon>Ascaridomorpha</taxon>
        <taxon>Ascaridoidea</taxon>
        <taxon>Ascarididae</taxon>
        <taxon>Ascaris</taxon>
    </lineage>
</organism>
<dbReference type="SUPFAM" id="SSF50044">
    <property type="entry name" value="SH3-domain"/>
    <property type="match status" value="2"/>
</dbReference>
<feature type="domain" description="SH2" evidence="7">
    <location>
        <begin position="14"/>
        <end position="118"/>
    </location>
</feature>
<evidence type="ECO:0000259" key="8">
    <source>
        <dbReference type="PROSITE" id="PS50002"/>
    </source>
</evidence>
<dbReference type="GO" id="GO:0035591">
    <property type="term" value="F:signaling adaptor activity"/>
    <property type="evidence" value="ECO:0007669"/>
    <property type="project" value="TreeGrafter"/>
</dbReference>
<feature type="region of interest" description="Disordered" evidence="6">
    <location>
        <begin position="243"/>
        <end position="276"/>
    </location>
</feature>
<feature type="compositionally biased region" description="Polar residues" evidence="6">
    <location>
        <begin position="245"/>
        <end position="276"/>
    </location>
</feature>
<dbReference type="Gene3D" id="2.30.30.40">
    <property type="entry name" value="SH3 Domains"/>
    <property type="match status" value="2"/>
</dbReference>
<dbReference type="GO" id="GO:0030971">
    <property type="term" value="F:receptor tyrosine kinase binding"/>
    <property type="evidence" value="ECO:0007669"/>
    <property type="project" value="TreeGrafter"/>
</dbReference>
<dbReference type="GO" id="GO:0016477">
    <property type="term" value="P:cell migration"/>
    <property type="evidence" value="ECO:0007669"/>
    <property type="project" value="TreeGrafter"/>
</dbReference>
<dbReference type="Pfam" id="PF00017">
    <property type="entry name" value="SH2"/>
    <property type="match status" value="1"/>
</dbReference>
<reference evidence="10" key="1">
    <citation type="submission" date="2017-02" db="UniProtKB">
        <authorList>
            <consortium name="WormBaseParasite"/>
        </authorList>
    </citation>
    <scope>IDENTIFICATION</scope>
</reference>
<feature type="domain" description="SH3" evidence="8">
    <location>
        <begin position="117"/>
        <end position="177"/>
    </location>
</feature>
<keyword evidence="9" id="KW-1185">Reference proteome</keyword>
<sequence>MAQSASSSFDPYAWRNFYFEVDREEATRLLCEHPDSTLGTFLIRDSTSPGSYALSVREELVGEQQVRHYLIEPVEDDDGGTSVKIAEQHFVDIPALLNHFKMRILANVSLVRPLQKPTLEKMIALYSFEGEHSTDLPFEKNELLEVIGKPQEGWWQARNALGNTGLVPTNYLQILRLYFYASVCLWGAFNSLITTPTYDIIDLISWTSAAALKWIHQPQKDSQSSGGQKFAYARLEDVIVERGSPDTSSLSSENRLSNVSATSEGNESVPCSSPQSGRVPSWARVMLDRRPNVYDTEALRLKKGELIKVTKVHPSGICEGILNGKKGTFPFTYVELISDEDTTTPTAH</sequence>
<dbReference type="InterPro" id="IPR036860">
    <property type="entry name" value="SH2_dom_sf"/>
</dbReference>
<dbReference type="PRINTS" id="PR00452">
    <property type="entry name" value="SH3DOMAIN"/>
</dbReference>
<dbReference type="PROSITE" id="PS50002">
    <property type="entry name" value="SH3"/>
    <property type="match status" value="2"/>
</dbReference>
<dbReference type="InterPro" id="IPR051184">
    <property type="entry name" value="Tyrosine-phos_adapter"/>
</dbReference>
<dbReference type="Pfam" id="PF00018">
    <property type="entry name" value="SH3_1"/>
    <property type="match status" value="1"/>
</dbReference>
<dbReference type="InterPro" id="IPR000980">
    <property type="entry name" value="SH2"/>
</dbReference>
<proteinExistence type="inferred from homology"/>
<dbReference type="InterPro" id="IPR036028">
    <property type="entry name" value="SH3-like_dom_sf"/>
</dbReference>
<dbReference type="Proteomes" id="UP000036681">
    <property type="component" value="Unplaced"/>
</dbReference>
<dbReference type="SMART" id="SM00252">
    <property type="entry name" value="SH2"/>
    <property type="match status" value="1"/>
</dbReference>
<dbReference type="GO" id="GO:0005737">
    <property type="term" value="C:cytoplasm"/>
    <property type="evidence" value="ECO:0007669"/>
    <property type="project" value="TreeGrafter"/>
</dbReference>
<dbReference type="PANTHER" id="PTHR19969">
    <property type="entry name" value="SH2-SH3 ADAPTOR PROTEIN-RELATED"/>
    <property type="match status" value="1"/>
</dbReference>
<accession>A0A0M3HRD9</accession>
<evidence type="ECO:0000256" key="6">
    <source>
        <dbReference type="SAM" id="MobiDB-lite"/>
    </source>
</evidence>
<dbReference type="InterPro" id="IPR035458">
    <property type="entry name" value="CRK_SH3_C"/>
</dbReference>
<dbReference type="PROSITE" id="PS50001">
    <property type="entry name" value="SH2"/>
    <property type="match status" value="1"/>
</dbReference>
<dbReference type="PRINTS" id="PR00401">
    <property type="entry name" value="SH2DOMAIN"/>
</dbReference>
<evidence type="ECO:0000313" key="9">
    <source>
        <dbReference type="Proteomes" id="UP000036681"/>
    </source>
</evidence>
<comment type="similarity">
    <text evidence="1">Belongs to the CRK family.</text>
</comment>
<evidence type="ECO:0000259" key="7">
    <source>
        <dbReference type="PROSITE" id="PS50001"/>
    </source>
</evidence>
<dbReference type="GO" id="GO:0007167">
    <property type="term" value="P:enzyme-linked receptor protein signaling pathway"/>
    <property type="evidence" value="ECO:0007669"/>
    <property type="project" value="TreeGrafter"/>
</dbReference>
<evidence type="ECO:0000313" key="10">
    <source>
        <dbReference type="WBParaSite" id="ALUE_0000485301-mRNA-1"/>
    </source>
</evidence>
<evidence type="ECO:0000256" key="5">
    <source>
        <dbReference type="PROSITE-ProRule" id="PRU00192"/>
    </source>
</evidence>
<evidence type="ECO:0000256" key="3">
    <source>
        <dbReference type="ARBA" id="ARBA00022999"/>
    </source>
</evidence>
<dbReference type="InterPro" id="IPR001452">
    <property type="entry name" value="SH3_domain"/>
</dbReference>
<evidence type="ECO:0000256" key="4">
    <source>
        <dbReference type="PROSITE-ProRule" id="PRU00191"/>
    </source>
</evidence>
<dbReference type="PANTHER" id="PTHR19969:SF5">
    <property type="entry name" value="CRK-LIKE PROTEIN"/>
    <property type="match status" value="1"/>
</dbReference>
<dbReference type="WBParaSite" id="ALUE_0000485301-mRNA-1">
    <property type="protein sequence ID" value="ALUE_0000485301-mRNA-1"/>
    <property type="gene ID" value="ALUE_0000485301"/>
</dbReference>
<dbReference type="SMART" id="SM00326">
    <property type="entry name" value="SH3"/>
    <property type="match status" value="2"/>
</dbReference>
<evidence type="ECO:0000256" key="1">
    <source>
        <dbReference type="ARBA" id="ARBA00009756"/>
    </source>
</evidence>
<dbReference type="AlphaFoldDB" id="A0A0M3HRD9"/>
<name>A0A0M3HRD9_ASCLU</name>